<sequence>MTDTQKCPCINEGIELPIHSYVVLPKDEALLDTNGYQKFPSGLIIQWGRVVLSKSGTKVSFPIAFPNACHVLNCGSGENTSNSTEIMNITPGSLTKEGFIANVLPIGDCTYSYIAIGS</sequence>
<dbReference type="Gene3D" id="2.60.40.3940">
    <property type="match status" value="1"/>
</dbReference>
<evidence type="ECO:0000313" key="3">
    <source>
        <dbReference type="Proteomes" id="UP000273143"/>
    </source>
</evidence>
<proteinExistence type="predicted"/>
<evidence type="ECO:0000313" key="2">
    <source>
        <dbReference type="EMBL" id="AZS50200.1"/>
    </source>
</evidence>
<name>A0A3Q9JIF2_9GAMM</name>
<dbReference type="AlphaFoldDB" id="A0A3Q9JIF2"/>
<gene>
    <name evidence="2" type="ORF">DM558_05155</name>
</gene>
<dbReference type="InterPro" id="IPR054075">
    <property type="entry name" value="Gp53-like_C"/>
</dbReference>
<feature type="domain" description="Putative tail fiber protein gp53-like C-terminal" evidence="1">
    <location>
        <begin position="38"/>
        <end position="117"/>
    </location>
</feature>
<dbReference type="Proteomes" id="UP000273143">
    <property type="component" value="Chromosome"/>
</dbReference>
<dbReference type="KEGG" id="emo:DM558_05155"/>
<evidence type="ECO:0000259" key="1">
    <source>
        <dbReference type="Pfam" id="PF21882"/>
    </source>
</evidence>
<keyword evidence="3" id="KW-1185">Reference proteome</keyword>
<accession>A0A3Q9JIF2</accession>
<reference evidence="3" key="1">
    <citation type="submission" date="2018-06" db="EMBL/GenBank/DDBJ databases">
        <title>Complete genome of Pseudomonas insecticola strain QZS01.</title>
        <authorList>
            <person name="Wang J."/>
            <person name="Su Q."/>
        </authorList>
    </citation>
    <scope>NUCLEOTIDE SEQUENCE [LARGE SCALE GENOMIC DNA]</scope>
    <source>
        <strain evidence="3">QZS01</strain>
    </source>
</reference>
<dbReference type="Pfam" id="PF21882">
    <property type="entry name" value="Gp53-like_C"/>
    <property type="match status" value="1"/>
</dbReference>
<organism evidence="2 3">
    <name type="scientific">Entomomonas moraniae</name>
    <dbReference type="NCBI Taxonomy" id="2213226"/>
    <lineage>
        <taxon>Bacteria</taxon>
        <taxon>Pseudomonadati</taxon>
        <taxon>Pseudomonadota</taxon>
        <taxon>Gammaproteobacteria</taxon>
        <taxon>Pseudomonadales</taxon>
        <taxon>Pseudomonadaceae</taxon>
        <taxon>Entomomonas</taxon>
    </lineage>
</organism>
<protein>
    <recommendedName>
        <fullName evidence="1">Putative tail fiber protein gp53-like C-terminal domain-containing protein</fullName>
    </recommendedName>
</protein>
<dbReference type="RefSeq" id="WP_127162377.1">
    <property type="nucleotide sequence ID" value="NZ_CP029822.1"/>
</dbReference>
<dbReference type="EMBL" id="CP029822">
    <property type="protein sequence ID" value="AZS50200.1"/>
    <property type="molecule type" value="Genomic_DNA"/>
</dbReference>